<dbReference type="InterPro" id="IPR050625">
    <property type="entry name" value="ParA/MinD_ATPase"/>
</dbReference>
<gene>
    <name evidence="2" type="ORF">SAMN02745161_0828</name>
</gene>
<evidence type="ECO:0000313" key="3">
    <source>
        <dbReference type="Proteomes" id="UP000184694"/>
    </source>
</evidence>
<protein>
    <submittedName>
        <fullName evidence="2">CobQ/CobB/MinD/ParA nucleotide binding domain-containing protein</fullName>
    </submittedName>
</protein>
<dbReference type="SUPFAM" id="SSF52172">
    <property type="entry name" value="CheY-like"/>
    <property type="match status" value="1"/>
</dbReference>
<feature type="domain" description="AAA" evidence="1">
    <location>
        <begin position="130"/>
        <end position="291"/>
    </location>
</feature>
<dbReference type="PANTHER" id="PTHR43384:SF13">
    <property type="entry name" value="SLR0110 PROTEIN"/>
    <property type="match status" value="1"/>
</dbReference>
<dbReference type="GO" id="GO:0009898">
    <property type="term" value="C:cytoplasmic side of plasma membrane"/>
    <property type="evidence" value="ECO:0007669"/>
    <property type="project" value="TreeGrafter"/>
</dbReference>
<dbReference type="InterPro" id="IPR027417">
    <property type="entry name" value="P-loop_NTPase"/>
</dbReference>
<dbReference type="SUPFAM" id="SSF52540">
    <property type="entry name" value="P-loop containing nucleoside triphosphate hydrolases"/>
    <property type="match status" value="1"/>
</dbReference>
<dbReference type="InterPro" id="IPR025669">
    <property type="entry name" value="AAA_dom"/>
</dbReference>
<proteinExistence type="predicted"/>
<dbReference type="EMBL" id="FSRG01000003">
    <property type="protein sequence ID" value="SIN79922.1"/>
    <property type="molecule type" value="Genomic_DNA"/>
</dbReference>
<sequence>MCANDTVIGVSILISDNQLSQQLNEAVKRTPGFELVDDPLEAQNALMLIEVSGEPETTLKEVFGMKQQGYSGGILMTASNYHQDLLLRCIQMGVDEFLPSPLAPDDFIASLRRYREKFLATQEGLSAGTSIAILGARGGVGTTTIAVGMATYFAEKGRKVVLLDLSRPYGDVSLFLDFEHDYSWVDAMTNQSRIDSTFLKSILYKYSDNLYVLPAPAQHHDRLTLSSDSIQDLLFAATSSFDMVIVDAGSVQDNAALTILERVDSPLMITQMGLACLSSAKYVVELCKQVSPMLGEMIKLIVNRYTSRVIIEKNEIEQITHKDIFAEIAEDNEKPLSAINRGIPLLEAYPHSPSAKGIRAVAQKITKSEPRAKKSRFFSRI</sequence>
<keyword evidence="3" id="KW-1185">Reference proteome</keyword>
<dbReference type="PANTHER" id="PTHR43384">
    <property type="entry name" value="SEPTUM SITE-DETERMINING PROTEIN MIND HOMOLOG, CHLOROPLASTIC-RELATED"/>
    <property type="match status" value="1"/>
</dbReference>
<evidence type="ECO:0000313" key="2">
    <source>
        <dbReference type="EMBL" id="SIN79922.1"/>
    </source>
</evidence>
<accession>A0A1N6EA64</accession>
<dbReference type="GO" id="GO:0005829">
    <property type="term" value="C:cytosol"/>
    <property type="evidence" value="ECO:0007669"/>
    <property type="project" value="TreeGrafter"/>
</dbReference>
<dbReference type="GO" id="GO:0016887">
    <property type="term" value="F:ATP hydrolysis activity"/>
    <property type="evidence" value="ECO:0007669"/>
    <property type="project" value="TreeGrafter"/>
</dbReference>
<dbReference type="STRING" id="1121457.SAMN02745161_0828"/>
<dbReference type="GO" id="GO:0051782">
    <property type="term" value="P:negative regulation of cell division"/>
    <property type="evidence" value="ECO:0007669"/>
    <property type="project" value="TreeGrafter"/>
</dbReference>
<dbReference type="RefSeq" id="WP_074215666.1">
    <property type="nucleotide sequence ID" value="NZ_FSRG01000003.1"/>
</dbReference>
<dbReference type="Proteomes" id="UP000184694">
    <property type="component" value="Unassembled WGS sequence"/>
</dbReference>
<dbReference type="GO" id="GO:0005524">
    <property type="term" value="F:ATP binding"/>
    <property type="evidence" value="ECO:0007669"/>
    <property type="project" value="TreeGrafter"/>
</dbReference>
<dbReference type="Gene3D" id="3.40.50.300">
    <property type="entry name" value="P-loop containing nucleotide triphosphate hydrolases"/>
    <property type="match status" value="1"/>
</dbReference>
<name>A0A1N6EA64_9BACT</name>
<dbReference type="OrthoDB" id="9768734at2"/>
<reference evidence="3" key="1">
    <citation type="submission" date="2016-11" db="EMBL/GenBank/DDBJ databases">
        <authorList>
            <person name="Varghese N."/>
            <person name="Submissions S."/>
        </authorList>
    </citation>
    <scope>NUCLEOTIDE SEQUENCE [LARGE SCALE GENOMIC DNA]</scope>
    <source>
        <strain evidence="3">DSM 17456</strain>
    </source>
</reference>
<evidence type="ECO:0000259" key="1">
    <source>
        <dbReference type="Pfam" id="PF13614"/>
    </source>
</evidence>
<dbReference type="InterPro" id="IPR011006">
    <property type="entry name" value="CheY-like_superfamily"/>
</dbReference>
<dbReference type="Pfam" id="PF13614">
    <property type="entry name" value="AAA_31"/>
    <property type="match status" value="1"/>
</dbReference>
<dbReference type="AlphaFoldDB" id="A0A1N6EA64"/>
<organism evidence="2 3">
    <name type="scientific">Halodesulfovibrio marinisediminis DSM 17456</name>
    <dbReference type="NCBI Taxonomy" id="1121457"/>
    <lineage>
        <taxon>Bacteria</taxon>
        <taxon>Pseudomonadati</taxon>
        <taxon>Thermodesulfobacteriota</taxon>
        <taxon>Desulfovibrionia</taxon>
        <taxon>Desulfovibrionales</taxon>
        <taxon>Desulfovibrionaceae</taxon>
        <taxon>Halodesulfovibrio</taxon>
    </lineage>
</organism>